<dbReference type="InterPro" id="IPR009057">
    <property type="entry name" value="Homeodomain-like_sf"/>
</dbReference>
<comment type="caution">
    <text evidence="4">The sequence shown here is derived from an EMBL/GenBank/DDBJ whole genome shotgun (WGS) entry which is preliminary data.</text>
</comment>
<dbReference type="Proteomes" id="UP000070617">
    <property type="component" value="Unassembled WGS sequence"/>
</dbReference>
<dbReference type="InterPro" id="IPR053142">
    <property type="entry name" value="PchR_regulatory_protein"/>
</dbReference>
<protein>
    <submittedName>
        <fullName evidence="4">Transcriptional regulator, AraC family</fullName>
    </submittedName>
</protein>
<dbReference type="EMBL" id="LRPX01000083">
    <property type="protein sequence ID" value="KXA13179.1"/>
    <property type="molecule type" value="Genomic_DNA"/>
</dbReference>
<dbReference type="PROSITE" id="PS01124">
    <property type="entry name" value="HTH_ARAC_FAMILY_2"/>
    <property type="match status" value="1"/>
</dbReference>
<evidence type="ECO:0000313" key="4">
    <source>
        <dbReference type="EMBL" id="KXA13179.1"/>
    </source>
</evidence>
<evidence type="ECO:0000259" key="3">
    <source>
        <dbReference type="PROSITE" id="PS01124"/>
    </source>
</evidence>
<dbReference type="InterPro" id="IPR018060">
    <property type="entry name" value="HTH_AraC"/>
</dbReference>
<dbReference type="Pfam" id="PF12833">
    <property type="entry name" value="HTH_18"/>
    <property type="match status" value="1"/>
</dbReference>
<dbReference type="AlphaFoldDB" id="A0A133NA56"/>
<dbReference type="STRING" id="134605.HMPREF3206_01637"/>
<dbReference type="PANTHER" id="PTHR47893:SF1">
    <property type="entry name" value="REGULATORY PROTEIN PCHR"/>
    <property type="match status" value="1"/>
</dbReference>
<dbReference type="PANTHER" id="PTHR47893">
    <property type="entry name" value="REGULATORY PROTEIN PCHR"/>
    <property type="match status" value="1"/>
</dbReference>
<dbReference type="SUPFAM" id="SSF46689">
    <property type="entry name" value="Homeodomain-like"/>
    <property type="match status" value="1"/>
</dbReference>
<dbReference type="GO" id="GO:0043565">
    <property type="term" value="F:sequence-specific DNA binding"/>
    <property type="evidence" value="ECO:0007669"/>
    <property type="project" value="InterPro"/>
</dbReference>
<reference evidence="5" key="1">
    <citation type="submission" date="2016-01" db="EMBL/GenBank/DDBJ databases">
        <authorList>
            <person name="Mitreva M."/>
            <person name="Pepin K.H."/>
            <person name="Mihindukulasuriya K.A."/>
            <person name="Fulton R."/>
            <person name="Fronick C."/>
            <person name="O'Laughlin M."/>
            <person name="Miner T."/>
            <person name="Herter B."/>
            <person name="Rosa B.A."/>
            <person name="Cordes M."/>
            <person name="Tomlinson C."/>
            <person name="Wollam A."/>
            <person name="Palsikar V.B."/>
            <person name="Mardis E.R."/>
            <person name="Wilson R.K."/>
        </authorList>
    </citation>
    <scope>NUCLEOTIDE SEQUENCE [LARGE SCALE GENOMIC DNA]</scope>
    <source>
        <strain evidence="5">CMW8396</strain>
    </source>
</reference>
<sequence>MRKENFIEKYFERLSRIENLTKITDLFGIRYVFPNSHGKYWFYRLAIEEGMDITFTSLPNRLNYAFQTVNWDEEVLEFGVCTEGKMEILCYPSLERYSYQQGQACLYYSKNSVEKFEFYAKYYKGFSIHLHLDYFEYFFKLGKSSWLEKEWRNNLKNMLQEKFLKIWNSSIFLQALAKEIADFKIKSILDYFEFKGKINYFLVKLMLECMGISDSEDEKIQHLTFLIAQDYEKIYSLQEISRFLDTPIYQLQKMIKKKKGITICQYIRNLKLEYAKILLEKNDYTVAEVASMIGYSNPSKFSKIFFERYQKKPKKFKNNKI</sequence>
<evidence type="ECO:0000313" key="5">
    <source>
        <dbReference type="Proteomes" id="UP000070617"/>
    </source>
</evidence>
<gene>
    <name evidence="4" type="ORF">HMPREF3206_01637</name>
</gene>
<organism evidence="4 5">
    <name type="scientific">Fusobacterium equinum</name>
    <dbReference type="NCBI Taxonomy" id="134605"/>
    <lineage>
        <taxon>Bacteria</taxon>
        <taxon>Fusobacteriati</taxon>
        <taxon>Fusobacteriota</taxon>
        <taxon>Fusobacteriia</taxon>
        <taxon>Fusobacteriales</taxon>
        <taxon>Fusobacteriaceae</taxon>
        <taxon>Fusobacterium</taxon>
    </lineage>
</organism>
<evidence type="ECO:0000256" key="1">
    <source>
        <dbReference type="ARBA" id="ARBA00023015"/>
    </source>
</evidence>
<dbReference type="PATRIC" id="fig|134605.3.peg.1616"/>
<dbReference type="GO" id="GO:0003700">
    <property type="term" value="F:DNA-binding transcription factor activity"/>
    <property type="evidence" value="ECO:0007669"/>
    <property type="project" value="InterPro"/>
</dbReference>
<keyword evidence="1" id="KW-0805">Transcription regulation</keyword>
<feature type="domain" description="HTH araC/xylS-type" evidence="3">
    <location>
        <begin position="221"/>
        <end position="319"/>
    </location>
</feature>
<accession>A0A133NA56</accession>
<evidence type="ECO:0000256" key="2">
    <source>
        <dbReference type="ARBA" id="ARBA00023163"/>
    </source>
</evidence>
<dbReference type="RefSeq" id="WP_060793903.1">
    <property type="nucleotide sequence ID" value="NZ_KQ956568.1"/>
</dbReference>
<keyword evidence="5" id="KW-1185">Reference proteome</keyword>
<keyword evidence="2" id="KW-0804">Transcription</keyword>
<name>A0A133NA56_9FUSO</name>
<dbReference type="Gene3D" id="1.10.10.60">
    <property type="entry name" value="Homeodomain-like"/>
    <property type="match status" value="1"/>
</dbReference>
<dbReference type="SMART" id="SM00342">
    <property type="entry name" value="HTH_ARAC"/>
    <property type="match status" value="1"/>
</dbReference>
<proteinExistence type="predicted"/>